<dbReference type="InterPro" id="IPR000073">
    <property type="entry name" value="AB_hydrolase_1"/>
</dbReference>
<evidence type="ECO:0000256" key="1">
    <source>
        <dbReference type="SAM" id="MobiDB-lite"/>
    </source>
</evidence>
<dbReference type="Proteomes" id="UP000199086">
    <property type="component" value="Unassembled WGS sequence"/>
</dbReference>
<dbReference type="PANTHER" id="PTHR46438:SF11">
    <property type="entry name" value="LIPASE-RELATED"/>
    <property type="match status" value="1"/>
</dbReference>
<dbReference type="GO" id="GO:0016787">
    <property type="term" value="F:hydrolase activity"/>
    <property type="evidence" value="ECO:0007669"/>
    <property type="project" value="UniProtKB-KW"/>
</dbReference>
<feature type="compositionally biased region" description="Low complexity" evidence="1">
    <location>
        <begin position="323"/>
        <end position="336"/>
    </location>
</feature>
<feature type="region of interest" description="Disordered" evidence="1">
    <location>
        <begin position="1"/>
        <end position="34"/>
    </location>
</feature>
<dbReference type="EMBL" id="FMYF01000006">
    <property type="protein sequence ID" value="SDB87886.1"/>
    <property type="molecule type" value="Genomic_DNA"/>
</dbReference>
<accession>A0A1G6H383</accession>
<dbReference type="PRINTS" id="PR00111">
    <property type="entry name" value="ABHYDROLASE"/>
</dbReference>
<evidence type="ECO:0000313" key="3">
    <source>
        <dbReference type="EMBL" id="SDB87886.1"/>
    </source>
</evidence>
<evidence type="ECO:0000259" key="2">
    <source>
        <dbReference type="Pfam" id="PF00561"/>
    </source>
</evidence>
<dbReference type="AlphaFoldDB" id="A0A1G6H383"/>
<name>A0A1G6H383_9ACTN</name>
<dbReference type="Gene3D" id="3.40.50.1820">
    <property type="entry name" value="alpha/beta hydrolase"/>
    <property type="match status" value="1"/>
</dbReference>
<protein>
    <submittedName>
        <fullName evidence="3">2-hydroxy-6-oxonona-2,4-dienedioate hydrolase</fullName>
    </submittedName>
</protein>
<dbReference type="SUPFAM" id="SSF53474">
    <property type="entry name" value="alpha/beta-Hydrolases"/>
    <property type="match status" value="1"/>
</dbReference>
<reference evidence="3 4" key="1">
    <citation type="submission" date="2016-06" db="EMBL/GenBank/DDBJ databases">
        <authorList>
            <person name="Olsen C.W."/>
            <person name="Carey S."/>
            <person name="Hinshaw L."/>
            <person name="Karasin A.I."/>
        </authorList>
    </citation>
    <scope>NUCLEOTIDE SEQUENCE [LARGE SCALE GENOMIC DNA]</scope>
    <source>
        <strain evidence="3 4">LZ-22</strain>
    </source>
</reference>
<gene>
    <name evidence="3" type="ORF">GA0111570_10614</name>
</gene>
<keyword evidence="3" id="KW-0378">Hydrolase</keyword>
<organism evidence="3 4">
    <name type="scientific">Raineyella antarctica</name>
    <dbReference type="NCBI Taxonomy" id="1577474"/>
    <lineage>
        <taxon>Bacteria</taxon>
        <taxon>Bacillati</taxon>
        <taxon>Actinomycetota</taxon>
        <taxon>Actinomycetes</taxon>
        <taxon>Propionibacteriales</taxon>
        <taxon>Propionibacteriaceae</taxon>
        <taxon>Raineyella</taxon>
    </lineage>
</organism>
<feature type="region of interest" description="Disordered" evidence="1">
    <location>
        <begin position="323"/>
        <end position="343"/>
    </location>
</feature>
<evidence type="ECO:0000313" key="4">
    <source>
        <dbReference type="Proteomes" id="UP000199086"/>
    </source>
</evidence>
<dbReference type="InterPro" id="IPR029058">
    <property type="entry name" value="AB_hydrolase_fold"/>
</dbReference>
<proteinExistence type="predicted"/>
<dbReference type="STRING" id="1577474.GA0111570_10614"/>
<feature type="domain" description="AB hydrolase-1" evidence="2">
    <location>
        <begin position="63"/>
        <end position="305"/>
    </location>
</feature>
<sequence>MTSEQSVETTREQMPDSASQLGAEDPTAANPVPSTTWVDLIDTQVRIVQGRYRTRVLEAGKGPVLLLLHGTGGHLENYVRNIPRLAEHFHVVAMDFLWHGRSQTEGFDPELIPPLVDQVIDVMDQLGISSAAVEGQSLGGWVAMRLALAHPGRVEKLVLTTTMGFDPAEGAIPGFVEPNWASNLASSLETLRHPTYDNVRARMTRILADPDRITDEAILIRQALYRRPALAEVQQRFITEYQTGVAVRPHRVPDDLAAQITCPTLVFWGDHNRTPPAYGQYLADRVRDGRFHCAADTGHWAQYESAEEHDRVVTEFLVAGTRARTGATTPARTGATTKEETHG</sequence>
<keyword evidence="4" id="KW-1185">Reference proteome</keyword>
<dbReference type="PANTHER" id="PTHR46438">
    <property type="entry name" value="ALPHA/BETA-HYDROLASES SUPERFAMILY PROTEIN"/>
    <property type="match status" value="1"/>
</dbReference>
<dbReference type="RefSeq" id="WP_217634111.1">
    <property type="nucleotide sequence ID" value="NZ_FMYF01000006.1"/>
</dbReference>
<dbReference type="Pfam" id="PF00561">
    <property type="entry name" value="Abhydrolase_1"/>
    <property type="match status" value="1"/>
</dbReference>